<evidence type="ECO:0000256" key="1">
    <source>
        <dbReference type="ARBA" id="ARBA00022484"/>
    </source>
</evidence>
<accession>A0A9E7V240</accession>
<protein>
    <submittedName>
        <fullName evidence="5">RNA-dependent RNA polymerase</fullName>
    </submittedName>
</protein>
<evidence type="ECO:0000256" key="4">
    <source>
        <dbReference type="SAM" id="MobiDB-lite"/>
    </source>
</evidence>
<feature type="region of interest" description="Disordered" evidence="4">
    <location>
        <begin position="612"/>
        <end position="642"/>
    </location>
</feature>
<dbReference type="EMBL" id="ON746357">
    <property type="protein sequence ID" value="UYL95445.1"/>
    <property type="molecule type" value="Genomic_RNA"/>
</dbReference>
<dbReference type="SUPFAM" id="SSF56672">
    <property type="entry name" value="DNA/RNA polymerases"/>
    <property type="match status" value="1"/>
</dbReference>
<dbReference type="InterPro" id="IPR008686">
    <property type="entry name" value="RNA_pol_mitovir"/>
</dbReference>
<evidence type="ECO:0000256" key="3">
    <source>
        <dbReference type="ARBA" id="ARBA00022695"/>
    </source>
</evidence>
<evidence type="ECO:0000256" key="2">
    <source>
        <dbReference type="ARBA" id="ARBA00022679"/>
    </source>
</evidence>
<keyword evidence="1 5" id="KW-0696">RNA-directed RNA polymerase</keyword>
<sequence>MTQALCDGTPRPCRAYRSRTTAVVTRVLRDWAYVFGRPLPTVDLPQSGDCLSFSKAVKALLADCPSDLEEERMAWQSTKKLLPASCKCMELPLLQGVVNGFARPARDLPSGYLQFVEKETRRLFPKAWDSGLYEERVLSTSPGLSGTVDNVRSDGGCHADWKGKHSDFLDGALRGYYPGGIERCAELMVVQSAGKPRPLTKFSGETLLLKPLHTSIYDRLRSQLWLSVGDISDSSLARAGFSLKDGDVLTSGDYKSATDQLSIEVAERILDTILANAICVPPGLREEALKILRPVLFHEKLVPNGIEPRVGQMMGSFLSFPLLCLQNRFAFLWAMRTGGLSPAAAEKVPCLINGDDILFRSTPLLSEVWMKTVGELGLEVERTKTSVSPNFGSLNSTLLRWKGVHLRVIPTLRFGRLRSSQYVNSLSREFRQFVAGLKSNQRFRAGVVFFRWHLSALRSTRLTLLELGFRGSLACRLSILFRLIPEEQPRFEVPPAPVGHNVVVSNDLADWVPEESLSHELSVLNARETASWKFGLNFQNDRSRATIRYFLKLSSVRRPCFSFSVREGWRSRLTPETSGERLRRLKAWFSQPVEKKEKRLALFRILVDWTQSDSYDCPPSYSETVGGGLGSRESLDSPKDPK</sequence>
<dbReference type="Pfam" id="PF05919">
    <property type="entry name" value="Mitovir_RNA_pol"/>
    <property type="match status" value="1"/>
</dbReference>
<proteinExistence type="predicted"/>
<feature type="compositionally biased region" description="Basic and acidic residues" evidence="4">
    <location>
        <begin position="633"/>
        <end position="642"/>
    </location>
</feature>
<dbReference type="InterPro" id="IPR043502">
    <property type="entry name" value="DNA/RNA_pol_sf"/>
</dbReference>
<name>A0A9E7V240_9VIRU</name>
<organism evidence="5">
    <name type="scientific">Hulunbuir Botou tick virus 7</name>
    <dbReference type="NCBI Taxonomy" id="2972067"/>
    <lineage>
        <taxon>Viruses</taxon>
        <taxon>Riboviria</taxon>
        <taxon>Orthornavirae</taxon>
        <taxon>Lenarviricota</taxon>
        <taxon>Miaviricetes</taxon>
        <taxon>Ourlivirales</taxon>
        <taxon>Botourmiaviridae</taxon>
    </lineage>
</organism>
<dbReference type="GO" id="GO:0003968">
    <property type="term" value="F:RNA-directed RNA polymerase activity"/>
    <property type="evidence" value="ECO:0007669"/>
    <property type="project" value="UniProtKB-KW"/>
</dbReference>
<reference evidence="5" key="1">
    <citation type="submission" date="2022-05" db="EMBL/GenBank/DDBJ databases">
        <authorList>
            <person name="Cao W."/>
            <person name="Jia N."/>
            <person name="Lam T.T.-Y."/>
            <person name="Ni X."/>
            <person name="Liu J."/>
        </authorList>
    </citation>
    <scope>NUCLEOTIDE SEQUENCE</scope>
    <source>
        <strain evidence="5">TIGMIC 40</strain>
    </source>
</reference>
<keyword evidence="3" id="KW-0548">Nucleotidyltransferase</keyword>
<evidence type="ECO:0000313" key="5">
    <source>
        <dbReference type="EMBL" id="UYL95445.1"/>
    </source>
</evidence>
<keyword evidence="2" id="KW-0808">Transferase</keyword>